<protein>
    <submittedName>
        <fullName evidence="1">Uncharacterized protein</fullName>
    </submittedName>
</protein>
<organism evidence="1 2">
    <name type="scientific">Dendrobium nobile</name>
    <name type="common">Orchid</name>
    <dbReference type="NCBI Taxonomy" id="94219"/>
    <lineage>
        <taxon>Eukaryota</taxon>
        <taxon>Viridiplantae</taxon>
        <taxon>Streptophyta</taxon>
        <taxon>Embryophyta</taxon>
        <taxon>Tracheophyta</taxon>
        <taxon>Spermatophyta</taxon>
        <taxon>Magnoliopsida</taxon>
        <taxon>Liliopsida</taxon>
        <taxon>Asparagales</taxon>
        <taxon>Orchidaceae</taxon>
        <taxon>Epidendroideae</taxon>
        <taxon>Malaxideae</taxon>
        <taxon>Dendrobiinae</taxon>
        <taxon>Dendrobium</taxon>
    </lineage>
</organism>
<dbReference type="AlphaFoldDB" id="A0A8T3AM68"/>
<gene>
    <name evidence="1" type="ORF">KFK09_023436</name>
</gene>
<evidence type="ECO:0000313" key="2">
    <source>
        <dbReference type="Proteomes" id="UP000829196"/>
    </source>
</evidence>
<sequence>MNEQLYTLERESYLMLSSKHIQEIMGTIYIAHSYMHMSPPNISGMTSKESFPSLIIFKFIFNIEP</sequence>
<reference evidence="1" key="1">
    <citation type="journal article" date="2022" name="Front. Genet.">
        <title>Chromosome-Scale Assembly of the Dendrobium nobile Genome Provides Insights Into the Molecular Mechanism of the Biosynthesis of the Medicinal Active Ingredient of Dendrobium.</title>
        <authorList>
            <person name="Xu Q."/>
            <person name="Niu S.-C."/>
            <person name="Li K.-L."/>
            <person name="Zheng P.-J."/>
            <person name="Zhang X.-J."/>
            <person name="Jia Y."/>
            <person name="Liu Y."/>
            <person name="Niu Y.-X."/>
            <person name="Yu L.-H."/>
            <person name="Chen D.-F."/>
            <person name="Zhang G.-Q."/>
        </authorList>
    </citation>
    <scope>NUCLEOTIDE SEQUENCE</scope>
    <source>
        <tissue evidence="1">Leaf</tissue>
    </source>
</reference>
<name>A0A8T3AM68_DENNO</name>
<comment type="caution">
    <text evidence="1">The sequence shown here is derived from an EMBL/GenBank/DDBJ whole genome shotgun (WGS) entry which is preliminary data.</text>
</comment>
<accession>A0A8T3AM68</accession>
<dbReference type="EMBL" id="JAGYWB010000016">
    <property type="protein sequence ID" value="KAI0497108.1"/>
    <property type="molecule type" value="Genomic_DNA"/>
</dbReference>
<proteinExistence type="predicted"/>
<evidence type="ECO:0000313" key="1">
    <source>
        <dbReference type="EMBL" id="KAI0497108.1"/>
    </source>
</evidence>
<dbReference type="Proteomes" id="UP000829196">
    <property type="component" value="Unassembled WGS sequence"/>
</dbReference>
<keyword evidence="2" id="KW-1185">Reference proteome</keyword>